<dbReference type="AlphaFoldDB" id="A0A919D944"/>
<protein>
    <submittedName>
        <fullName evidence="1">Uncharacterized protein</fullName>
    </submittedName>
</protein>
<organism evidence="1 2">
    <name type="scientific">Vulcaniibacterium thermophilum</name>
    <dbReference type="NCBI Taxonomy" id="1169913"/>
    <lineage>
        <taxon>Bacteria</taxon>
        <taxon>Pseudomonadati</taxon>
        <taxon>Pseudomonadota</taxon>
        <taxon>Gammaproteobacteria</taxon>
        <taxon>Lysobacterales</taxon>
        <taxon>Lysobacteraceae</taxon>
        <taxon>Vulcaniibacterium</taxon>
    </lineage>
</organism>
<name>A0A919D944_9GAMM</name>
<keyword evidence="2" id="KW-1185">Reference proteome</keyword>
<proteinExistence type="predicted"/>
<sequence>MLAGAAAVAQAGQLQQLVQFDVVAVEEEIEGGHGGIIAAGVRSRSAGASGRVTKPGAARPAEPFMRDCGVADERLLHWGSSPRRPGR</sequence>
<evidence type="ECO:0000313" key="2">
    <source>
        <dbReference type="Proteomes" id="UP000636453"/>
    </source>
</evidence>
<reference evidence="1" key="2">
    <citation type="submission" date="2020-09" db="EMBL/GenBank/DDBJ databases">
        <authorList>
            <person name="Sun Q."/>
            <person name="Kim S."/>
        </authorList>
    </citation>
    <scope>NUCLEOTIDE SEQUENCE</scope>
    <source>
        <strain evidence="1">KCTC 32020</strain>
    </source>
</reference>
<reference evidence="1" key="1">
    <citation type="journal article" date="2014" name="Int. J. Syst. Evol. Microbiol.">
        <title>Complete genome sequence of Corynebacterium casei LMG S-19264T (=DSM 44701T), isolated from a smear-ripened cheese.</title>
        <authorList>
            <consortium name="US DOE Joint Genome Institute (JGI-PGF)"/>
            <person name="Walter F."/>
            <person name="Albersmeier A."/>
            <person name="Kalinowski J."/>
            <person name="Ruckert C."/>
        </authorList>
    </citation>
    <scope>NUCLEOTIDE SEQUENCE</scope>
    <source>
        <strain evidence="1">KCTC 32020</strain>
    </source>
</reference>
<gene>
    <name evidence="1" type="ORF">GCM10007167_01140</name>
</gene>
<dbReference type="EMBL" id="BNCF01000001">
    <property type="protein sequence ID" value="GHE25004.1"/>
    <property type="molecule type" value="Genomic_DNA"/>
</dbReference>
<comment type="caution">
    <text evidence="1">The sequence shown here is derived from an EMBL/GenBank/DDBJ whole genome shotgun (WGS) entry which is preliminary data.</text>
</comment>
<accession>A0A919D944</accession>
<evidence type="ECO:0000313" key="1">
    <source>
        <dbReference type="EMBL" id="GHE25004.1"/>
    </source>
</evidence>
<dbReference type="Proteomes" id="UP000636453">
    <property type="component" value="Unassembled WGS sequence"/>
</dbReference>